<dbReference type="RefSeq" id="WP_210652969.1">
    <property type="nucleotide sequence ID" value="NZ_JAGKQQ010000001.1"/>
</dbReference>
<evidence type="ECO:0000259" key="8">
    <source>
        <dbReference type="PROSITE" id="PS50109"/>
    </source>
</evidence>
<keyword evidence="4" id="KW-0418">Kinase</keyword>
<keyword evidence="3" id="KW-0547">Nucleotide-binding</keyword>
<dbReference type="SUPFAM" id="SSF52172">
    <property type="entry name" value="CheY-like"/>
    <property type="match status" value="1"/>
</dbReference>
<dbReference type="Gene3D" id="3.30.565.10">
    <property type="entry name" value="Histidine kinase-like ATPase, C-terminal domain"/>
    <property type="match status" value="1"/>
</dbReference>
<dbReference type="PROSITE" id="PS50109">
    <property type="entry name" value="HIS_KIN"/>
    <property type="match status" value="1"/>
</dbReference>
<dbReference type="SMART" id="SM00065">
    <property type="entry name" value="GAF"/>
    <property type="match status" value="1"/>
</dbReference>
<evidence type="ECO:0000313" key="12">
    <source>
        <dbReference type="EMBL" id="MBP3954858.1"/>
    </source>
</evidence>
<dbReference type="Pfam" id="PF07568">
    <property type="entry name" value="HisKA_2"/>
    <property type="match status" value="1"/>
</dbReference>
<dbReference type="PANTHER" id="PTHR43065:SF23">
    <property type="entry name" value="SENSOR HISTIDINE KINASE PDTAS"/>
    <property type="match status" value="1"/>
</dbReference>
<dbReference type="PROSITE" id="PS50113">
    <property type="entry name" value="PAC"/>
    <property type="match status" value="1"/>
</dbReference>
<dbReference type="InterPro" id="IPR029016">
    <property type="entry name" value="GAF-like_dom_sf"/>
</dbReference>
<dbReference type="NCBIfam" id="TIGR00229">
    <property type="entry name" value="sensory_box"/>
    <property type="match status" value="1"/>
</dbReference>
<dbReference type="Pfam" id="PF13185">
    <property type="entry name" value="GAF_2"/>
    <property type="match status" value="1"/>
</dbReference>
<feature type="domain" description="Histidine kinase" evidence="8">
    <location>
        <begin position="451"/>
        <end position="643"/>
    </location>
</feature>
<name>A0ABS5BMB3_9BACT</name>
<comment type="caution">
    <text evidence="12">The sequence shown here is derived from an EMBL/GenBank/DDBJ whole genome shotgun (WGS) entry which is preliminary data.</text>
</comment>
<keyword evidence="2" id="KW-0808">Transferase</keyword>
<keyword evidence="1 7" id="KW-0597">Phosphoprotein</keyword>
<dbReference type="InterPro" id="IPR011006">
    <property type="entry name" value="CheY-like_superfamily"/>
</dbReference>
<dbReference type="InterPro" id="IPR005467">
    <property type="entry name" value="His_kinase_dom"/>
</dbReference>
<dbReference type="InterPro" id="IPR000014">
    <property type="entry name" value="PAS"/>
</dbReference>
<dbReference type="CDD" id="cd00156">
    <property type="entry name" value="REC"/>
    <property type="match status" value="1"/>
</dbReference>
<keyword evidence="13" id="KW-1185">Reference proteome</keyword>
<evidence type="ECO:0000256" key="2">
    <source>
        <dbReference type="ARBA" id="ARBA00022679"/>
    </source>
</evidence>
<dbReference type="SMART" id="SM00387">
    <property type="entry name" value="HATPase_c"/>
    <property type="match status" value="1"/>
</dbReference>
<gene>
    <name evidence="12" type="ORF">J8F10_06125</name>
</gene>
<dbReference type="PROSITE" id="PS50112">
    <property type="entry name" value="PAS"/>
    <property type="match status" value="1"/>
</dbReference>
<feature type="domain" description="Response regulatory" evidence="9">
    <location>
        <begin position="6"/>
        <end position="121"/>
    </location>
</feature>
<dbReference type="SUPFAM" id="SSF55785">
    <property type="entry name" value="PYP-like sensor domain (PAS domain)"/>
    <property type="match status" value="1"/>
</dbReference>
<evidence type="ECO:0000313" key="13">
    <source>
        <dbReference type="Proteomes" id="UP000676565"/>
    </source>
</evidence>
<feature type="domain" description="PAC" evidence="11">
    <location>
        <begin position="213"/>
        <end position="265"/>
    </location>
</feature>
<proteinExistence type="predicted"/>
<dbReference type="Gene3D" id="3.30.450.20">
    <property type="entry name" value="PAS domain"/>
    <property type="match status" value="2"/>
</dbReference>
<dbReference type="SMART" id="SM00091">
    <property type="entry name" value="PAS"/>
    <property type="match status" value="1"/>
</dbReference>
<evidence type="ECO:0000259" key="10">
    <source>
        <dbReference type="PROSITE" id="PS50112"/>
    </source>
</evidence>
<dbReference type="PANTHER" id="PTHR43065">
    <property type="entry name" value="SENSOR HISTIDINE KINASE"/>
    <property type="match status" value="1"/>
</dbReference>
<protein>
    <submittedName>
        <fullName evidence="12">PAS domain S-box protein</fullName>
    </submittedName>
</protein>
<feature type="modified residue" description="4-aspartylphosphate" evidence="7">
    <location>
        <position position="56"/>
    </location>
</feature>
<dbReference type="InterPro" id="IPR000700">
    <property type="entry name" value="PAS-assoc_C"/>
</dbReference>
<evidence type="ECO:0000256" key="1">
    <source>
        <dbReference type="ARBA" id="ARBA00022553"/>
    </source>
</evidence>
<keyword evidence="6" id="KW-0902">Two-component regulatory system</keyword>
<dbReference type="CDD" id="cd00130">
    <property type="entry name" value="PAS"/>
    <property type="match status" value="1"/>
</dbReference>
<dbReference type="InterPro" id="IPR011495">
    <property type="entry name" value="Sig_transdc_His_kin_sub2_dim/P"/>
</dbReference>
<dbReference type="SUPFAM" id="SSF55874">
    <property type="entry name" value="ATPase domain of HSP90 chaperone/DNA topoisomerase II/histidine kinase"/>
    <property type="match status" value="1"/>
</dbReference>
<dbReference type="Proteomes" id="UP000676565">
    <property type="component" value="Unassembled WGS sequence"/>
</dbReference>
<dbReference type="InterPro" id="IPR001789">
    <property type="entry name" value="Sig_transdc_resp-reg_receiver"/>
</dbReference>
<dbReference type="SUPFAM" id="SSF55781">
    <property type="entry name" value="GAF domain-like"/>
    <property type="match status" value="1"/>
</dbReference>
<dbReference type="Pfam" id="PF00072">
    <property type="entry name" value="Response_reg"/>
    <property type="match status" value="1"/>
</dbReference>
<dbReference type="Gene3D" id="3.30.450.40">
    <property type="match status" value="1"/>
</dbReference>
<dbReference type="Pfam" id="PF00989">
    <property type="entry name" value="PAS"/>
    <property type="match status" value="1"/>
</dbReference>
<evidence type="ECO:0000256" key="5">
    <source>
        <dbReference type="ARBA" id="ARBA00022840"/>
    </source>
</evidence>
<dbReference type="InterPro" id="IPR003594">
    <property type="entry name" value="HATPase_dom"/>
</dbReference>
<evidence type="ECO:0000256" key="3">
    <source>
        <dbReference type="ARBA" id="ARBA00022741"/>
    </source>
</evidence>
<accession>A0ABS5BMB3</accession>
<dbReference type="EMBL" id="JAGKQQ010000001">
    <property type="protein sequence ID" value="MBP3954858.1"/>
    <property type="molecule type" value="Genomic_DNA"/>
</dbReference>
<evidence type="ECO:0000256" key="7">
    <source>
        <dbReference type="PROSITE-ProRule" id="PRU00169"/>
    </source>
</evidence>
<evidence type="ECO:0000259" key="9">
    <source>
        <dbReference type="PROSITE" id="PS50110"/>
    </source>
</evidence>
<evidence type="ECO:0000256" key="4">
    <source>
        <dbReference type="ARBA" id="ARBA00022777"/>
    </source>
</evidence>
<keyword evidence="5" id="KW-0067">ATP-binding</keyword>
<dbReference type="SMART" id="SM00448">
    <property type="entry name" value="REC"/>
    <property type="match status" value="1"/>
</dbReference>
<organism evidence="12 13">
    <name type="scientific">Gemmata palustris</name>
    <dbReference type="NCBI Taxonomy" id="2822762"/>
    <lineage>
        <taxon>Bacteria</taxon>
        <taxon>Pseudomonadati</taxon>
        <taxon>Planctomycetota</taxon>
        <taxon>Planctomycetia</taxon>
        <taxon>Gemmatales</taxon>
        <taxon>Gemmataceae</taxon>
        <taxon>Gemmata</taxon>
    </lineage>
</organism>
<reference evidence="12 13" key="1">
    <citation type="submission" date="2021-04" db="EMBL/GenBank/DDBJ databases">
        <authorList>
            <person name="Ivanova A."/>
        </authorList>
    </citation>
    <scope>NUCLEOTIDE SEQUENCE [LARGE SCALE GENOMIC DNA]</scope>
    <source>
        <strain evidence="12 13">G18</strain>
    </source>
</reference>
<dbReference type="InterPro" id="IPR036890">
    <property type="entry name" value="HATPase_C_sf"/>
</dbReference>
<dbReference type="InterPro" id="IPR035965">
    <property type="entry name" value="PAS-like_dom_sf"/>
</dbReference>
<evidence type="ECO:0000256" key="6">
    <source>
        <dbReference type="ARBA" id="ARBA00023012"/>
    </source>
</evidence>
<dbReference type="PROSITE" id="PS50110">
    <property type="entry name" value="RESPONSE_REGULATORY"/>
    <property type="match status" value="1"/>
</dbReference>
<dbReference type="Gene3D" id="3.40.50.2300">
    <property type="match status" value="1"/>
</dbReference>
<dbReference type="InterPro" id="IPR003018">
    <property type="entry name" value="GAF"/>
</dbReference>
<evidence type="ECO:0000259" key="11">
    <source>
        <dbReference type="PROSITE" id="PS50113"/>
    </source>
</evidence>
<feature type="domain" description="PAS" evidence="10">
    <location>
        <begin position="135"/>
        <end position="188"/>
    </location>
</feature>
<dbReference type="InterPro" id="IPR013767">
    <property type="entry name" value="PAS_fold"/>
</dbReference>
<sequence>MTTPLRLLILEDNPADFELVLHTLRLAGYDPIADRVETEQDYRDHLDPTPEIILADFSLPEFDSLRALEIMQERKLDIPFIIVSGTIGEDRAVQVMQRGATDYIIKDRLARLGPAVNRALAGWRLKEEKRAAEQMAVRLAAIVETSGEAIVAKTLDGVITSWNPAAEKLYGYPAQEIIGRNVSVLFPDRRRQSDPPEDLRDNALRLRAGEHITDFETVRVRKDGCRIEVRQSISPIREGNGPVTGASTIAHDITQRKRSERFLWAEQAVTDILTGATGLEESGSRVLQTIAECLRWEVAILWTVDRKADVLNRLHIWHSTWAEPRFIEALSRKTVLEPGAGVAGRTWETGRPVWEAGIRFDGPPAGHPAVTFDGLRGGFGLPMRQGADTVGVIEFYSPELREPDAPLLATLDKIASQISQFCERRRTEGELRASEERTRSSLREKEVLLKEIHHRVKNNLQIVSALLDLQSRQTTDAAAVEMFRESRGRVRSMALIHERLYRAQDLARVDFAEYTRQLASDLFRTYKVTGAVRLELDVDIPSLTIDIAIPCGLVLNELISNCLKHAFTSTAAGCIRVSLRRDGGANVLTVADDGTGFPAGTDFRNATSFGLQLVNTLVDQLDGESAMTADRGTTFTVRFPKSASRGPGGVRT</sequence>
<dbReference type="Pfam" id="PF02518">
    <property type="entry name" value="HATPase_c"/>
    <property type="match status" value="1"/>
</dbReference>